<feature type="signal peptide" evidence="4">
    <location>
        <begin position="1"/>
        <end position="25"/>
    </location>
</feature>
<evidence type="ECO:0000256" key="3">
    <source>
        <dbReference type="SAM" id="MobiDB-lite"/>
    </source>
</evidence>
<evidence type="ECO:0000313" key="5">
    <source>
        <dbReference type="EMBL" id="SMX39947.1"/>
    </source>
</evidence>
<feature type="region of interest" description="Disordered" evidence="3">
    <location>
        <begin position="233"/>
        <end position="253"/>
    </location>
</feature>
<keyword evidence="6" id="KW-1185">Reference proteome</keyword>
<dbReference type="PANTHER" id="PTHR30035">
    <property type="entry name" value="LIPOPROTEIN VACJ-RELATED"/>
    <property type="match status" value="1"/>
</dbReference>
<dbReference type="OrthoDB" id="9785326at2"/>
<feature type="chain" id="PRO_5012850772" evidence="4">
    <location>
        <begin position="26"/>
        <end position="253"/>
    </location>
</feature>
<sequence>MSHSVLKKLRTGCALSAVITLSACAVQQPGAEFNDPFEETNRSIHAFNKGIDRAFLRPAGRAAAVLPEEITIPVENFADNVGLPGMVANGLLQGDIGGSATNTFRFLLNTTVGIGGLFDPAGAIGLEEQSTDFGETLAVWGVPEGAYVELPVFGPSTQRDMVGIIVDMVFDPLDQVGTSPQIDYGAGARVAGLAITRGEFMDTFDGVLYDSADSYAQARLAYLQNRRFELGEEPPAGDEIDPFSDELSLEGFE</sequence>
<name>A0A238KBP3_9RHOB</name>
<keyword evidence="2 4" id="KW-0732">Signal</keyword>
<proteinExistence type="inferred from homology"/>
<dbReference type="PRINTS" id="PR01805">
    <property type="entry name" value="VACJLIPOPROT"/>
</dbReference>
<comment type="similarity">
    <text evidence="1">Belongs to the MlaA family.</text>
</comment>
<dbReference type="InterPro" id="IPR007428">
    <property type="entry name" value="MlaA"/>
</dbReference>
<dbReference type="Proteomes" id="UP000203464">
    <property type="component" value="Unassembled WGS sequence"/>
</dbReference>
<dbReference type="AlphaFoldDB" id="A0A238KBP3"/>
<dbReference type="Pfam" id="PF04333">
    <property type="entry name" value="MlaA"/>
    <property type="match status" value="1"/>
</dbReference>
<evidence type="ECO:0000313" key="6">
    <source>
        <dbReference type="Proteomes" id="UP000203464"/>
    </source>
</evidence>
<keyword evidence="5" id="KW-0449">Lipoprotein</keyword>
<protein>
    <submittedName>
        <fullName evidence="5">Putative phospholipid-binding lipoprotein MlaA</fullName>
    </submittedName>
</protein>
<evidence type="ECO:0000256" key="4">
    <source>
        <dbReference type="SAM" id="SignalP"/>
    </source>
</evidence>
<evidence type="ECO:0000256" key="1">
    <source>
        <dbReference type="ARBA" id="ARBA00010634"/>
    </source>
</evidence>
<gene>
    <name evidence="5" type="primary">mlaA</name>
    <name evidence="5" type="ORF">OCA8868_02203</name>
</gene>
<dbReference type="GO" id="GO:0016020">
    <property type="term" value="C:membrane"/>
    <property type="evidence" value="ECO:0007669"/>
    <property type="project" value="InterPro"/>
</dbReference>
<accession>A0A238KBP3</accession>
<evidence type="ECO:0000256" key="2">
    <source>
        <dbReference type="ARBA" id="ARBA00022729"/>
    </source>
</evidence>
<reference evidence="6" key="1">
    <citation type="submission" date="2017-05" db="EMBL/GenBank/DDBJ databases">
        <authorList>
            <person name="Rodrigo-Torres L."/>
            <person name="Arahal R. D."/>
            <person name="Lucena T."/>
        </authorList>
    </citation>
    <scope>NUCLEOTIDE SEQUENCE [LARGE SCALE GENOMIC DNA]</scope>
    <source>
        <strain evidence="6">CECT 8868</strain>
    </source>
</reference>
<dbReference type="GO" id="GO:0120010">
    <property type="term" value="P:intermembrane phospholipid transfer"/>
    <property type="evidence" value="ECO:0007669"/>
    <property type="project" value="TreeGrafter"/>
</dbReference>
<dbReference type="PROSITE" id="PS51257">
    <property type="entry name" value="PROKAR_LIPOPROTEIN"/>
    <property type="match status" value="1"/>
</dbReference>
<dbReference type="EMBL" id="FXYD01000003">
    <property type="protein sequence ID" value="SMX39947.1"/>
    <property type="molecule type" value="Genomic_DNA"/>
</dbReference>
<organism evidence="5 6">
    <name type="scientific">Octadecabacter ascidiaceicola</name>
    <dbReference type="NCBI Taxonomy" id="1655543"/>
    <lineage>
        <taxon>Bacteria</taxon>
        <taxon>Pseudomonadati</taxon>
        <taxon>Pseudomonadota</taxon>
        <taxon>Alphaproteobacteria</taxon>
        <taxon>Rhodobacterales</taxon>
        <taxon>Roseobacteraceae</taxon>
        <taxon>Octadecabacter</taxon>
    </lineage>
</organism>
<dbReference type="PANTHER" id="PTHR30035:SF3">
    <property type="entry name" value="INTERMEMBRANE PHOSPHOLIPID TRANSPORT SYSTEM LIPOPROTEIN MLAA"/>
    <property type="match status" value="1"/>
</dbReference>